<keyword evidence="3" id="KW-0106">Calcium</keyword>
<keyword evidence="1" id="KW-0479">Metal-binding</keyword>
<dbReference type="PANTHER" id="PTHR34524:SF6">
    <property type="entry name" value="CALCYPHOSINE LIKE"/>
    <property type="match status" value="1"/>
</dbReference>
<evidence type="ECO:0000313" key="7">
    <source>
        <dbReference type="Proteomes" id="UP000693981"/>
    </source>
</evidence>
<dbReference type="PANTHER" id="PTHR34524">
    <property type="entry name" value="CALCYPHOSIN"/>
    <property type="match status" value="1"/>
</dbReference>
<dbReference type="Proteomes" id="UP000693981">
    <property type="component" value="Unassembled WGS sequence"/>
</dbReference>
<dbReference type="AlphaFoldDB" id="A0A8T1X0A6"/>
<organism evidence="6 7">
    <name type="scientific">Phytophthora boehmeriae</name>
    <dbReference type="NCBI Taxonomy" id="109152"/>
    <lineage>
        <taxon>Eukaryota</taxon>
        <taxon>Sar</taxon>
        <taxon>Stramenopiles</taxon>
        <taxon>Oomycota</taxon>
        <taxon>Peronosporomycetes</taxon>
        <taxon>Peronosporales</taxon>
        <taxon>Peronosporaceae</taxon>
        <taxon>Phytophthora</taxon>
    </lineage>
</organism>
<comment type="caution">
    <text evidence="6">The sequence shown here is derived from an EMBL/GenBank/DDBJ whole genome shotgun (WGS) entry which is preliminary data.</text>
</comment>
<evidence type="ECO:0000256" key="3">
    <source>
        <dbReference type="ARBA" id="ARBA00022837"/>
    </source>
</evidence>
<dbReference type="OrthoDB" id="444540at2759"/>
<dbReference type="EMBL" id="JAGDFL010000111">
    <property type="protein sequence ID" value="KAG7397473.1"/>
    <property type="molecule type" value="Genomic_DNA"/>
</dbReference>
<evidence type="ECO:0000256" key="4">
    <source>
        <dbReference type="SAM" id="MobiDB-lite"/>
    </source>
</evidence>
<gene>
    <name evidence="6" type="ORF">PHYBOEH_000693</name>
</gene>
<feature type="region of interest" description="Disordered" evidence="4">
    <location>
        <begin position="168"/>
        <end position="188"/>
    </location>
</feature>
<dbReference type="PROSITE" id="PS00018">
    <property type="entry name" value="EF_HAND_1"/>
    <property type="match status" value="1"/>
</dbReference>
<name>A0A8T1X0A6_9STRA</name>
<evidence type="ECO:0000259" key="5">
    <source>
        <dbReference type="PROSITE" id="PS50222"/>
    </source>
</evidence>
<evidence type="ECO:0000256" key="1">
    <source>
        <dbReference type="ARBA" id="ARBA00022723"/>
    </source>
</evidence>
<keyword evidence="2" id="KW-0677">Repeat</keyword>
<dbReference type="InterPro" id="IPR051581">
    <property type="entry name" value="Ca-bind"/>
</dbReference>
<dbReference type="InterPro" id="IPR018247">
    <property type="entry name" value="EF_Hand_1_Ca_BS"/>
</dbReference>
<evidence type="ECO:0000256" key="2">
    <source>
        <dbReference type="ARBA" id="ARBA00022737"/>
    </source>
</evidence>
<accession>A0A8T1X0A6</accession>
<sequence length="475" mass="51394">MNLQDLRKAALDSNLTLPGGLTDADLRLLFQYLDSDNDGRVAPDELIAIVRPPLAGRRLEYVREAFAKLAKATGSHDLEKALLEPSDVVEEFDASAHPDVVAGRRGADHVCREFLETFDIDGGAQGGKVTWEQWRSYYHNVSASIASDKAFEDMVCSVWHLNLSNNRNSHTEDLERQPQQQPQQTHQRVRGKTMMSNVDIAHQASTTPSATEAPVSFIKERKILSLKDIASGTGIAEASRAVSSRNQFLGTDAGTTYAGDMILHAIKHRIRQSSSLADVVQLRLQLSQASDARTGSITASRCCESLNAALGLALSEAHGRALFEHLSQANADASSGSSGARFLQDQQRANGHDSGSSRLLLRLVLGCFLDRLSPACLASATHVFSALQSAGNGRVFPAALASSFQASRHPAVVLGRMTTAEAFQDFARNFEVASGGSTDGSVAFQHFEAFCVNLRATLGTDELLQMVLRDCFRVA</sequence>
<evidence type="ECO:0000313" key="6">
    <source>
        <dbReference type="EMBL" id="KAG7397473.1"/>
    </source>
</evidence>
<protein>
    <recommendedName>
        <fullName evidence="5">EF-hand domain-containing protein</fullName>
    </recommendedName>
</protein>
<dbReference type="GO" id="GO:0005509">
    <property type="term" value="F:calcium ion binding"/>
    <property type="evidence" value="ECO:0007669"/>
    <property type="project" value="InterPro"/>
</dbReference>
<keyword evidence="7" id="KW-1185">Reference proteome</keyword>
<proteinExistence type="predicted"/>
<feature type="domain" description="EF-hand" evidence="5">
    <location>
        <begin position="21"/>
        <end position="56"/>
    </location>
</feature>
<reference evidence="6" key="1">
    <citation type="submission" date="2021-02" db="EMBL/GenBank/DDBJ databases">
        <authorList>
            <person name="Palmer J.M."/>
        </authorList>
    </citation>
    <scope>NUCLEOTIDE SEQUENCE</scope>
    <source>
        <strain evidence="6">SCRP23</strain>
    </source>
</reference>
<dbReference type="InterPro" id="IPR002048">
    <property type="entry name" value="EF_hand_dom"/>
</dbReference>
<dbReference type="PROSITE" id="PS50222">
    <property type="entry name" value="EF_HAND_2"/>
    <property type="match status" value="1"/>
</dbReference>